<dbReference type="EMBL" id="FOOU01000011">
    <property type="protein sequence ID" value="SFG68346.1"/>
    <property type="molecule type" value="Genomic_DNA"/>
</dbReference>
<protein>
    <submittedName>
        <fullName evidence="1">Uncharacterized protein</fullName>
    </submittedName>
</protein>
<dbReference type="Proteomes" id="UP000198623">
    <property type="component" value="Unassembled WGS sequence"/>
</dbReference>
<dbReference type="RefSeq" id="WP_090728882.1">
    <property type="nucleotide sequence ID" value="NZ_FOOU01000011.1"/>
</dbReference>
<dbReference type="AlphaFoldDB" id="A0A1I2U0B9"/>
<evidence type="ECO:0000313" key="2">
    <source>
        <dbReference type="Proteomes" id="UP000198623"/>
    </source>
</evidence>
<dbReference type="STRING" id="1045558.SAMN05216175_11118"/>
<sequence length="483" mass="56976">MKHTSETGNVIAFPKQIDFERNQRLEKNEKQSERMAQLHSAGEEAFNNLMDWRKKIPLEDRATLAMNMWGILSYYDIKPRTLWSHAWEAYPDKHAFRRDLSRMTQRNPESATSKCFIANTATWIRTLRSVHQYLEASSRGISLESLADKLARGTRFHPLKGSISDQGKLRYLLSAITEKVNEETGLLSTYRKLAESKAEHLRRYYREIGESGFSMDYPDMETIRYFAKQIELTGFERHEELYNKPFKTFSTNDWNLFFSSIDEKEQPVCKHLKWELQTWNRMIEKQTTLVRRNMEADYSIAFDLYYLPRFFIGYHLHSAVERIVHPNDSELSYLFENCIDSKGLCRPDDISLGPDQLKHPSERPDVHHFGETYLVLYPDTDLSKIIPYVFYYAEEVSQFFPYEESPFDEDFFCQRFEKGEAAIGKTILETIEESVEEVIQSFRETAPFLNQHPYIAWKGQKEKKLDEHLRALLGDEHHSRTEV</sequence>
<accession>A0A1I2U0B9</accession>
<keyword evidence="2" id="KW-1185">Reference proteome</keyword>
<proteinExistence type="predicted"/>
<organism evidence="1 2">
    <name type="scientific">Neptunomonas qingdaonensis</name>
    <dbReference type="NCBI Taxonomy" id="1045558"/>
    <lineage>
        <taxon>Bacteria</taxon>
        <taxon>Pseudomonadati</taxon>
        <taxon>Pseudomonadota</taxon>
        <taxon>Gammaproteobacteria</taxon>
        <taxon>Oceanospirillales</taxon>
        <taxon>Oceanospirillaceae</taxon>
        <taxon>Neptunomonas</taxon>
    </lineage>
</organism>
<evidence type="ECO:0000313" key="1">
    <source>
        <dbReference type="EMBL" id="SFG68346.1"/>
    </source>
</evidence>
<reference evidence="2" key="1">
    <citation type="submission" date="2016-10" db="EMBL/GenBank/DDBJ databases">
        <authorList>
            <person name="Varghese N."/>
            <person name="Submissions S."/>
        </authorList>
    </citation>
    <scope>NUCLEOTIDE SEQUENCE [LARGE SCALE GENOMIC DNA]</scope>
    <source>
        <strain evidence="2">CGMCC 1.10971</strain>
    </source>
</reference>
<gene>
    <name evidence="1" type="ORF">SAMN05216175_11118</name>
</gene>
<name>A0A1I2U0B9_9GAMM</name>